<evidence type="ECO:0000313" key="3">
    <source>
        <dbReference type="EMBL" id="CAD9024348.1"/>
    </source>
</evidence>
<evidence type="ECO:0000256" key="1">
    <source>
        <dbReference type="SAM" id="MobiDB-lite"/>
    </source>
</evidence>
<evidence type="ECO:0000256" key="2">
    <source>
        <dbReference type="SAM" id="Phobius"/>
    </source>
</evidence>
<dbReference type="AlphaFoldDB" id="A0A7S1IVC8"/>
<feature type="compositionally biased region" description="Pro residues" evidence="1">
    <location>
        <begin position="913"/>
        <end position="924"/>
    </location>
</feature>
<sequence length="1130" mass="122118">MPLAVLVQAATVDEYDAILDVIDAQFAHLSVTTAIVRKDGLLLSFTNTAETEEILEASEITVNGTTFTLSAVVVPKVANTRAVSSDAPATHIAAVPSSPSIMMSPLESNQGQNLEGKADDDGDADDDDDGEEAYDGTPTCTVLDLSELTNEYPLDEEDLEENEPCCECFPKLARRVLSFIGIILGTLLTIIGIERCVMHIVPETMGYQLFARWLFPYWIICCAPQITYAEVLRLKPSAQLGRWRPLMMFRHRGTRGLIMILIGSVSLDLDGFAIVLGFLTMLVGLLNIFFGIWAHTAEFVQLTRAKKQKKKQDKAAAGATASPTPNPIPPLAIGDLQATGTHREDSDDGSEHVKNRSPRRGLGLSETSLRRTQWCKFYPILEKLLVCFGFLVGICHILIGFKDWITEEGWEISEYAPLTRYLFPWWMITLGLGAIYAEFFRLPYVQRCIPCTPSCGNKCTPPALFWQRGSRGAVYFFVGSLQIDYGIYSTILGFVSMTLGLLNAAFAVWGWWKDLNVTNCMNVMHEEDPNMHPYGYQVDDLDLSREYEESLASSWQHDSRRSSSPQHLHNHNMPHAPRPHYVPIDVMSTCSMAPSHVSARSNPGPRYSGTARSGWSGSGMPPHVAHDTIPGRHATAPRPMRRHPSPNTKASPRDSRFGNPHMYPQRPSPAEVNGRPRSASAAIPSKRHATPVRHSRTPGPRSRPPASFSLNASTNGVTKSTSGHDIRMAPIPRSPVQPATANRSPIRVEPPPKGKPVEKKKEKPSSREFLPGAFKNLMPKKPARSPSPKKTVRDTPSPQEEMEVPKRPAPPPPSGPSAPPVIKAPTMVTTVARPTPGPSALSMSKASNPLDAPFPVAQAPTTITNRVSFRDSNPVEALSFEKPPRRDNKGLTSPTPAPSSPDVVGDKVRLLDSPPPPLVSPVPGPAGGKVRPTLIHQIHPTAYQELKPTEDSTPSPQAGAGLPPPDTPATGPADTPVGTPTHAGPRRSSELPTDTGPQGPKTAGASSALGTPCLPPTHDAPPAENSTSGDEASLTGEASLTLSSEHSGDALVRRDEPLGISSSIETSASSIPPGDETCLMGTSTSSQSSMQLLASKEKKRGMLKGLLSLRKPTAPPSTVRSPRSPVPRQG</sequence>
<accession>A0A7S1IVC8</accession>
<feature type="region of interest" description="Disordered" evidence="1">
    <location>
        <begin position="311"/>
        <end position="330"/>
    </location>
</feature>
<keyword evidence="2" id="KW-1133">Transmembrane helix</keyword>
<feature type="compositionally biased region" description="Acidic residues" evidence="1">
    <location>
        <begin position="118"/>
        <end position="134"/>
    </location>
</feature>
<feature type="compositionally biased region" description="Polar residues" evidence="1">
    <location>
        <begin position="98"/>
        <end position="113"/>
    </location>
</feature>
<feature type="compositionally biased region" description="Basic and acidic residues" evidence="1">
    <location>
        <begin position="750"/>
        <end position="766"/>
    </location>
</feature>
<feature type="transmembrane region" description="Helical" evidence="2">
    <location>
        <begin position="275"/>
        <end position="300"/>
    </location>
</feature>
<keyword evidence="2" id="KW-0812">Transmembrane</keyword>
<reference evidence="3" key="1">
    <citation type="submission" date="2021-01" db="EMBL/GenBank/DDBJ databases">
        <authorList>
            <person name="Corre E."/>
            <person name="Pelletier E."/>
            <person name="Niang G."/>
            <person name="Scheremetjew M."/>
            <person name="Finn R."/>
            <person name="Kale V."/>
            <person name="Holt S."/>
            <person name="Cochrane G."/>
            <person name="Meng A."/>
            <person name="Brown T."/>
            <person name="Cohen L."/>
        </authorList>
    </citation>
    <scope>NUCLEOTIDE SEQUENCE</scope>
    <source>
        <strain evidence="3">NIES-381</strain>
    </source>
</reference>
<feature type="compositionally biased region" description="Low complexity" evidence="1">
    <location>
        <begin position="1116"/>
        <end position="1130"/>
    </location>
</feature>
<proteinExistence type="predicted"/>
<gene>
    <name evidence="3" type="ORF">EGYM00392_LOCUS35473</name>
</gene>
<feature type="region of interest" description="Disordered" evidence="1">
    <location>
        <begin position="98"/>
        <end position="138"/>
    </location>
</feature>
<feature type="transmembrane region" description="Helical" evidence="2">
    <location>
        <begin position="421"/>
        <end position="440"/>
    </location>
</feature>
<feature type="compositionally biased region" description="Basic and acidic residues" evidence="1">
    <location>
        <begin position="1046"/>
        <end position="1057"/>
    </location>
</feature>
<keyword evidence="2" id="KW-0472">Membrane</keyword>
<organism evidence="3">
    <name type="scientific">Eutreptiella gymnastica</name>
    <dbReference type="NCBI Taxonomy" id="73025"/>
    <lineage>
        <taxon>Eukaryota</taxon>
        <taxon>Discoba</taxon>
        <taxon>Euglenozoa</taxon>
        <taxon>Euglenida</taxon>
        <taxon>Spirocuta</taxon>
        <taxon>Euglenophyceae</taxon>
        <taxon>Eutreptiales</taxon>
        <taxon>Eutreptiaceae</taxon>
        <taxon>Eutreptiella</taxon>
    </lineage>
</organism>
<feature type="compositionally biased region" description="Pro residues" evidence="1">
    <location>
        <begin position="807"/>
        <end position="819"/>
    </location>
</feature>
<feature type="region of interest" description="Disordered" evidence="1">
    <location>
        <begin position="339"/>
        <end position="361"/>
    </location>
</feature>
<feature type="transmembrane region" description="Helical" evidence="2">
    <location>
        <begin position="491"/>
        <end position="512"/>
    </location>
</feature>
<dbReference type="EMBL" id="HBGA01094925">
    <property type="protein sequence ID" value="CAD9024348.1"/>
    <property type="molecule type" value="Transcribed_RNA"/>
</dbReference>
<feature type="compositionally biased region" description="Polar residues" evidence="1">
    <location>
        <begin position="1024"/>
        <end position="1045"/>
    </location>
</feature>
<feature type="compositionally biased region" description="Low complexity" evidence="1">
    <location>
        <begin position="1082"/>
        <end position="1094"/>
    </location>
</feature>
<feature type="region of interest" description="Disordered" evidence="1">
    <location>
        <begin position="594"/>
        <end position="1130"/>
    </location>
</feature>
<feature type="transmembrane region" description="Helical" evidence="2">
    <location>
        <begin position="213"/>
        <end position="232"/>
    </location>
</feature>
<feature type="compositionally biased region" description="Polar residues" evidence="1">
    <location>
        <begin position="859"/>
        <end position="871"/>
    </location>
</feature>
<feature type="region of interest" description="Disordered" evidence="1">
    <location>
        <begin position="552"/>
        <end position="580"/>
    </location>
</feature>
<feature type="transmembrane region" description="Helical" evidence="2">
    <location>
        <begin position="176"/>
        <end position="193"/>
    </location>
</feature>
<feature type="compositionally biased region" description="Basic and acidic residues" evidence="1">
    <location>
        <begin position="341"/>
        <end position="354"/>
    </location>
</feature>
<feature type="compositionally biased region" description="Low complexity" evidence="1">
    <location>
        <begin position="968"/>
        <end position="981"/>
    </location>
</feature>
<feature type="compositionally biased region" description="Polar residues" evidence="1">
    <location>
        <begin position="708"/>
        <end position="721"/>
    </location>
</feature>
<feature type="compositionally biased region" description="Basic residues" evidence="1">
    <location>
        <begin position="685"/>
        <end position="696"/>
    </location>
</feature>
<feature type="compositionally biased region" description="Low complexity" evidence="1">
    <location>
        <begin position="1060"/>
        <end position="1071"/>
    </location>
</feature>
<protein>
    <submittedName>
        <fullName evidence="3">Uncharacterized protein</fullName>
    </submittedName>
</protein>
<feature type="transmembrane region" description="Helical" evidence="2">
    <location>
        <begin position="253"/>
        <end position="269"/>
    </location>
</feature>
<name>A0A7S1IVC8_9EUGL</name>
<feature type="transmembrane region" description="Helical" evidence="2">
    <location>
        <begin position="380"/>
        <end position="401"/>
    </location>
</feature>